<dbReference type="Gene3D" id="3.20.10.10">
    <property type="entry name" value="D-amino Acid Aminotransferase, subunit A, domain 2"/>
    <property type="match status" value="1"/>
</dbReference>
<evidence type="ECO:0000313" key="13">
    <source>
        <dbReference type="EMBL" id="SFR17779.1"/>
    </source>
</evidence>
<dbReference type="STRING" id="39060.SAMN05660706_14914"/>
<evidence type="ECO:0000256" key="6">
    <source>
        <dbReference type="ARBA" id="ARBA00022576"/>
    </source>
</evidence>
<dbReference type="InterPro" id="IPR018300">
    <property type="entry name" value="Aminotrans_IV_CS"/>
</dbReference>
<name>A0A1I6EJ58_9FIRM</name>
<dbReference type="CDD" id="cd01558">
    <property type="entry name" value="D-AAT_like"/>
    <property type="match status" value="1"/>
</dbReference>
<keyword evidence="14" id="KW-1185">Reference proteome</keyword>
<dbReference type="InterPro" id="IPR043132">
    <property type="entry name" value="BCAT-like_C"/>
</dbReference>
<dbReference type="InterPro" id="IPR005784">
    <property type="entry name" value="D_amino_transT"/>
</dbReference>
<dbReference type="RefSeq" id="WP_092487738.1">
    <property type="nucleotide sequence ID" value="NZ_FOYM01000049.1"/>
</dbReference>
<evidence type="ECO:0000256" key="5">
    <source>
        <dbReference type="ARBA" id="ARBA00021779"/>
    </source>
</evidence>
<dbReference type="InterPro" id="IPR036038">
    <property type="entry name" value="Aminotransferase-like"/>
</dbReference>
<proteinExistence type="inferred from homology"/>
<dbReference type="FunFam" id="3.20.10.10:FF:000002">
    <property type="entry name" value="D-alanine aminotransferase"/>
    <property type="match status" value="1"/>
</dbReference>
<dbReference type="EC" id="2.6.1.21" evidence="4 12"/>
<dbReference type="GO" id="GO:0008652">
    <property type="term" value="P:amino acid biosynthetic process"/>
    <property type="evidence" value="ECO:0007669"/>
    <property type="project" value="UniProtKB-ARBA"/>
</dbReference>
<evidence type="ECO:0000256" key="8">
    <source>
        <dbReference type="ARBA" id="ARBA00022898"/>
    </source>
</evidence>
<keyword evidence="6" id="KW-0032">Aminotransferase</keyword>
<dbReference type="NCBIfam" id="TIGR01121">
    <property type="entry name" value="D_amino_aminoT"/>
    <property type="match status" value="1"/>
</dbReference>
<reference evidence="14" key="1">
    <citation type="submission" date="2016-10" db="EMBL/GenBank/DDBJ databases">
        <authorList>
            <person name="Varghese N."/>
            <person name="Submissions S."/>
        </authorList>
    </citation>
    <scope>NUCLEOTIDE SEQUENCE [LARGE SCALE GENOMIC DNA]</scope>
    <source>
        <strain evidence="14">DSM 3669</strain>
    </source>
</reference>
<evidence type="ECO:0000256" key="11">
    <source>
        <dbReference type="RuleBase" id="RU004516"/>
    </source>
</evidence>
<dbReference type="GO" id="GO:0030170">
    <property type="term" value="F:pyridoxal phosphate binding"/>
    <property type="evidence" value="ECO:0007669"/>
    <property type="project" value="InterPro"/>
</dbReference>
<dbReference type="InterPro" id="IPR050571">
    <property type="entry name" value="Class-IV_PLP-Dep_Aminotrnsfr"/>
</dbReference>
<dbReference type="GO" id="GO:0046394">
    <property type="term" value="P:carboxylic acid biosynthetic process"/>
    <property type="evidence" value="ECO:0007669"/>
    <property type="project" value="UniProtKB-ARBA"/>
</dbReference>
<dbReference type="Pfam" id="PF01063">
    <property type="entry name" value="Aminotran_4"/>
    <property type="match status" value="1"/>
</dbReference>
<evidence type="ECO:0000313" key="14">
    <source>
        <dbReference type="Proteomes" id="UP000199584"/>
    </source>
</evidence>
<dbReference type="AlphaFoldDB" id="A0A1I6EJ58"/>
<evidence type="ECO:0000256" key="4">
    <source>
        <dbReference type="ARBA" id="ARBA00012874"/>
    </source>
</evidence>
<dbReference type="Proteomes" id="UP000199584">
    <property type="component" value="Unassembled WGS sequence"/>
</dbReference>
<accession>A0A1I6EJ58</accession>
<dbReference type="OrthoDB" id="9805628at2"/>
<dbReference type="SUPFAM" id="SSF56752">
    <property type="entry name" value="D-aminoacid aminotransferase-like PLP-dependent enzymes"/>
    <property type="match status" value="1"/>
</dbReference>
<dbReference type="Gene3D" id="3.30.470.10">
    <property type="match status" value="1"/>
</dbReference>
<evidence type="ECO:0000256" key="2">
    <source>
        <dbReference type="ARBA" id="ARBA00009320"/>
    </source>
</evidence>
<dbReference type="GO" id="GO:0047810">
    <property type="term" value="F:D-alanine-2-oxoglutarate aminotransferase activity"/>
    <property type="evidence" value="ECO:0007669"/>
    <property type="project" value="UniProtKB-EC"/>
</dbReference>
<evidence type="ECO:0000256" key="1">
    <source>
        <dbReference type="ARBA" id="ARBA00001933"/>
    </source>
</evidence>
<evidence type="ECO:0000256" key="12">
    <source>
        <dbReference type="RuleBase" id="RU004520"/>
    </source>
</evidence>
<comment type="function">
    <text evidence="12">Acts on the D-isomers of alanine, leucine, aspartate, glutamate, aminobutyrate, norvaline and asparagine. The enzyme transfers an amino group from a substrate D-amino acid to the pyridoxal phosphate cofactor to form pyridoxamine and an alpha-keto acid in the first half-reaction.</text>
</comment>
<gene>
    <name evidence="13" type="ORF">SAMN05660706_14914</name>
</gene>
<dbReference type="EMBL" id="FOYM01000049">
    <property type="protein sequence ID" value="SFR17779.1"/>
    <property type="molecule type" value="Genomic_DNA"/>
</dbReference>
<dbReference type="PANTHER" id="PTHR42743:SF10">
    <property type="entry name" value="D-ALANINE AMINOTRANSFERASE"/>
    <property type="match status" value="1"/>
</dbReference>
<evidence type="ECO:0000256" key="10">
    <source>
        <dbReference type="RuleBase" id="RU004106"/>
    </source>
</evidence>
<sequence length="283" mass="31522">MAELVYLNGWIGSFEDAYISVNDRGYNFGDGVYEVVMAYDGVMFALDDHLKRLAASAAAVEMDLPWDLQQLKSIAEDVLVKSSIKRAMIYIQVTRGTAPRNHFFEPDIRPNLLVTVRYAPETDPAMYREGVKVITHPDFRWQMCHVKTISLQANIMAKNRARRAGVAEVVFVLPDGTVTECGSSNIFIYQDGVLKTHPANNKILAGVTRQYVLQVAGSLGLDIKEEPFNVSELFKANEVFYTNTVIEVMPVVNVDGHVIGNGKPGPVTTQLHQGFITLRESLK</sequence>
<keyword evidence="8 11" id="KW-0663">Pyridoxal phosphate</keyword>
<keyword evidence="7" id="KW-0808">Transferase</keyword>
<dbReference type="InterPro" id="IPR001544">
    <property type="entry name" value="Aminotrans_IV"/>
</dbReference>
<comment type="cofactor">
    <cofactor evidence="1 11">
        <name>pyridoxal 5'-phosphate</name>
        <dbReference type="ChEBI" id="CHEBI:597326"/>
    </cofactor>
</comment>
<comment type="catalytic activity">
    <reaction evidence="9 12">
        <text>D-alanine + 2-oxoglutarate = D-glutamate + pyruvate</text>
        <dbReference type="Rhea" id="RHEA:15869"/>
        <dbReference type="ChEBI" id="CHEBI:15361"/>
        <dbReference type="ChEBI" id="CHEBI:16810"/>
        <dbReference type="ChEBI" id="CHEBI:29986"/>
        <dbReference type="ChEBI" id="CHEBI:57416"/>
        <dbReference type="EC" id="2.6.1.21"/>
    </reaction>
</comment>
<comment type="subunit">
    <text evidence="3">Homodimer.</text>
</comment>
<evidence type="ECO:0000256" key="9">
    <source>
        <dbReference type="ARBA" id="ARBA00047911"/>
    </source>
</evidence>
<dbReference type="GO" id="GO:0005829">
    <property type="term" value="C:cytosol"/>
    <property type="evidence" value="ECO:0007669"/>
    <property type="project" value="TreeGrafter"/>
</dbReference>
<dbReference type="GO" id="GO:0046416">
    <property type="term" value="P:D-amino acid metabolic process"/>
    <property type="evidence" value="ECO:0007669"/>
    <property type="project" value="InterPro"/>
</dbReference>
<protein>
    <recommendedName>
        <fullName evidence="5 12">D-alanine aminotransferase</fullName>
        <ecNumber evidence="4 12">2.6.1.21</ecNumber>
    </recommendedName>
</protein>
<evidence type="ECO:0000256" key="7">
    <source>
        <dbReference type="ARBA" id="ARBA00022679"/>
    </source>
</evidence>
<dbReference type="PROSITE" id="PS00770">
    <property type="entry name" value="AA_TRANSFER_CLASS_4"/>
    <property type="match status" value="1"/>
</dbReference>
<comment type="similarity">
    <text evidence="2 10">Belongs to the class-IV pyridoxal-phosphate-dependent aminotransferase family.</text>
</comment>
<evidence type="ECO:0000256" key="3">
    <source>
        <dbReference type="ARBA" id="ARBA00011738"/>
    </source>
</evidence>
<dbReference type="PANTHER" id="PTHR42743">
    <property type="entry name" value="AMINO-ACID AMINOTRANSFERASE"/>
    <property type="match status" value="1"/>
</dbReference>
<dbReference type="InterPro" id="IPR043131">
    <property type="entry name" value="BCAT-like_N"/>
</dbReference>
<organism evidence="13 14">
    <name type="scientific">Desulfoscipio geothermicus DSM 3669</name>
    <dbReference type="NCBI Taxonomy" id="1121426"/>
    <lineage>
        <taxon>Bacteria</taxon>
        <taxon>Bacillati</taxon>
        <taxon>Bacillota</taxon>
        <taxon>Clostridia</taxon>
        <taxon>Eubacteriales</taxon>
        <taxon>Desulfallaceae</taxon>
        <taxon>Desulfoscipio</taxon>
    </lineage>
</organism>